<dbReference type="Proteomes" id="UP000198638">
    <property type="component" value="Unassembled WGS sequence"/>
</dbReference>
<evidence type="ECO:0000313" key="2">
    <source>
        <dbReference type="EMBL" id="SEA05635.1"/>
    </source>
</evidence>
<proteinExistence type="predicted"/>
<sequence length="273" mass="27884">MTDTTGSTPPFPGFPGFPPAEMLDRMWDMMRLTPFGSAFPGAQAGAAQGLGPSLSMMSDMMAPLTNVEELDKRITDMRAVEQWLKLNLNMLQSAIQALEVQRATLATLRAFGAFAQSSMKAAASTPGSASTSSSSMPSWMPPEASETSAAGRAGPAGTKASASDAADEAGDTGQAPPFEASAWWNLLQSQFNQLAQFAMAQPAAAPGATTTAEDLAEAAHDADEPGVASGTGATREAAPKSSGAAKRPATKRAPSSKSTAEGRAAKKTPASGA</sequence>
<dbReference type="AlphaFoldDB" id="A0A1H3Y1M5"/>
<accession>A0A1H3Y1M5</accession>
<protein>
    <submittedName>
        <fullName evidence="2">Uncharacterized protein</fullName>
    </submittedName>
</protein>
<feature type="region of interest" description="Disordered" evidence="1">
    <location>
        <begin position="205"/>
        <end position="273"/>
    </location>
</feature>
<dbReference type="STRING" id="83784.SAMN05192564_101129"/>
<organism evidence="2 3">
    <name type="scientific">Paraburkholderia sartisoli</name>
    <dbReference type="NCBI Taxonomy" id="83784"/>
    <lineage>
        <taxon>Bacteria</taxon>
        <taxon>Pseudomonadati</taxon>
        <taxon>Pseudomonadota</taxon>
        <taxon>Betaproteobacteria</taxon>
        <taxon>Burkholderiales</taxon>
        <taxon>Burkholderiaceae</taxon>
        <taxon>Paraburkholderia</taxon>
    </lineage>
</organism>
<dbReference type="NCBIfam" id="NF043076">
    <property type="entry name" value="PHA_gran_PhaM"/>
    <property type="match status" value="1"/>
</dbReference>
<name>A0A1H3Y1M5_9BURK</name>
<dbReference type="OrthoDB" id="8566581at2"/>
<feature type="compositionally biased region" description="Low complexity" evidence="1">
    <location>
        <begin position="123"/>
        <end position="146"/>
    </location>
</feature>
<dbReference type="RefSeq" id="WP_090527484.1">
    <property type="nucleotide sequence ID" value="NZ_FNRQ01000001.1"/>
</dbReference>
<dbReference type="InterPro" id="IPR050026">
    <property type="entry name" value="PHA_gran_PhaM_N"/>
</dbReference>
<reference evidence="3" key="1">
    <citation type="submission" date="2016-10" db="EMBL/GenBank/DDBJ databases">
        <authorList>
            <person name="Varghese N."/>
            <person name="Submissions S."/>
        </authorList>
    </citation>
    <scope>NUCLEOTIDE SEQUENCE [LARGE SCALE GENOMIC DNA]</scope>
    <source>
        <strain evidence="3">LMG 24000</strain>
    </source>
</reference>
<gene>
    <name evidence="2" type="ORF">SAMN05192564_101129</name>
</gene>
<evidence type="ECO:0000256" key="1">
    <source>
        <dbReference type="SAM" id="MobiDB-lite"/>
    </source>
</evidence>
<keyword evidence="3" id="KW-1185">Reference proteome</keyword>
<evidence type="ECO:0000313" key="3">
    <source>
        <dbReference type="Proteomes" id="UP000198638"/>
    </source>
</evidence>
<dbReference type="EMBL" id="FNRQ01000001">
    <property type="protein sequence ID" value="SEA05635.1"/>
    <property type="molecule type" value="Genomic_DNA"/>
</dbReference>
<feature type="region of interest" description="Disordered" evidence="1">
    <location>
        <begin position="123"/>
        <end position="177"/>
    </location>
</feature>